<proteinExistence type="predicted"/>
<keyword evidence="1" id="KW-0812">Transmembrane</keyword>
<sequence length="41" mass="4652">MQGHFDFFALLIFWAIFGLIFTIGLTQLAIRLESPDGGEEH</sequence>
<organism evidence="2 3">
    <name type="scientific">Ardenticatena maritima</name>
    <dbReference type="NCBI Taxonomy" id="872965"/>
    <lineage>
        <taxon>Bacteria</taxon>
        <taxon>Bacillati</taxon>
        <taxon>Chloroflexota</taxon>
        <taxon>Ardenticatenia</taxon>
        <taxon>Ardenticatenales</taxon>
        <taxon>Ardenticatenaceae</taxon>
        <taxon>Ardenticatena</taxon>
    </lineage>
</organism>
<evidence type="ECO:0000256" key="1">
    <source>
        <dbReference type="SAM" id="Phobius"/>
    </source>
</evidence>
<keyword evidence="1" id="KW-1133">Transmembrane helix</keyword>
<protein>
    <submittedName>
        <fullName evidence="2">Uncharacterized protein</fullName>
    </submittedName>
</protein>
<accession>A0A0M8K6Y0</accession>
<reference evidence="2 3" key="1">
    <citation type="journal article" date="2015" name="Genome Announc.">
        <title>Draft Genome Sequence of a Heterotrophic Facultative Anaerobic Thermophilic Bacterium, Ardenticatena maritima Strain 110ST.</title>
        <authorList>
            <person name="Kawaichi S."/>
            <person name="Yoshida T."/>
            <person name="Sako Y."/>
            <person name="Nakamura R."/>
        </authorList>
    </citation>
    <scope>NUCLEOTIDE SEQUENCE [LARGE SCALE GENOMIC DNA]</scope>
    <source>
        <strain evidence="2 3">110S</strain>
    </source>
</reference>
<keyword evidence="1" id="KW-0472">Membrane</keyword>
<comment type="caution">
    <text evidence="2">The sequence shown here is derived from an EMBL/GenBank/DDBJ whole genome shotgun (WGS) entry which is preliminary data.</text>
</comment>
<feature type="transmembrane region" description="Helical" evidence="1">
    <location>
        <begin position="7"/>
        <end position="30"/>
    </location>
</feature>
<evidence type="ECO:0000313" key="3">
    <source>
        <dbReference type="Proteomes" id="UP000037784"/>
    </source>
</evidence>
<dbReference type="Proteomes" id="UP000037784">
    <property type="component" value="Unassembled WGS sequence"/>
</dbReference>
<keyword evidence="3" id="KW-1185">Reference proteome</keyword>
<dbReference type="InParanoid" id="A0A0M8K6Y0"/>
<gene>
    <name evidence="2" type="ORF">ARMA_1486</name>
</gene>
<dbReference type="EMBL" id="BBZA01000108">
    <property type="protein sequence ID" value="GAP63063.1"/>
    <property type="molecule type" value="Genomic_DNA"/>
</dbReference>
<dbReference type="AlphaFoldDB" id="A0A0M8K6Y0"/>
<evidence type="ECO:0000313" key="2">
    <source>
        <dbReference type="EMBL" id="GAP63063.1"/>
    </source>
</evidence>
<reference evidence="3" key="2">
    <citation type="submission" date="2015-08" db="EMBL/GenBank/DDBJ databases">
        <title>Draft Genome Sequence of a Heterotrophic Facultative Anaerobic Bacterium Ardenticatena maritima Strain 110S.</title>
        <authorList>
            <person name="Kawaichi S."/>
            <person name="Yoshida T."/>
            <person name="Sako Y."/>
            <person name="Nakamura R."/>
        </authorList>
    </citation>
    <scope>NUCLEOTIDE SEQUENCE [LARGE SCALE GENOMIC DNA]</scope>
    <source>
        <strain evidence="3">110S</strain>
    </source>
</reference>
<dbReference type="RefSeq" id="WP_268753472.1">
    <property type="nucleotide sequence ID" value="NZ_BBZA01000108.1"/>
</dbReference>
<name>A0A0M8K6Y0_9CHLR</name>